<dbReference type="EMBL" id="CAUOFW020003593">
    <property type="protein sequence ID" value="CAK9160872.1"/>
    <property type="molecule type" value="Genomic_DNA"/>
</dbReference>
<gene>
    <name evidence="1" type="ORF">ILEXP_LOCUS29659</name>
</gene>
<evidence type="ECO:0008006" key="3">
    <source>
        <dbReference type="Google" id="ProtNLM"/>
    </source>
</evidence>
<keyword evidence="2" id="KW-1185">Reference proteome</keyword>
<organism evidence="1 2">
    <name type="scientific">Ilex paraguariensis</name>
    <name type="common">yerba mate</name>
    <dbReference type="NCBI Taxonomy" id="185542"/>
    <lineage>
        <taxon>Eukaryota</taxon>
        <taxon>Viridiplantae</taxon>
        <taxon>Streptophyta</taxon>
        <taxon>Embryophyta</taxon>
        <taxon>Tracheophyta</taxon>
        <taxon>Spermatophyta</taxon>
        <taxon>Magnoliopsida</taxon>
        <taxon>eudicotyledons</taxon>
        <taxon>Gunneridae</taxon>
        <taxon>Pentapetalae</taxon>
        <taxon>asterids</taxon>
        <taxon>campanulids</taxon>
        <taxon>Aquifoliales</taxon>
        <taxon>Aquifoliaceae</taxon>
        <taxon>Ilex</taxon>
    </lineage>
</organism>
<evidence type="ECO:0000313" key="2">
    <source>
        <dbReference type="Proteomes" id="UP001642360"/>
    </source>
</evidence>
<reference evidence="1 2" key="1">
    <citation type="submission" date="2024-02" db="EMBL/GenBank/DDBJ databases">
        <authorList>
            <person name="Vignale AGUSTIN F."/>
            <person name="Sosa J E."/>
            <person name="Modenutti C."/>
        </authorList>
    </citation>
    <scope>NUCLEOTIDE SEQUENCE [LARGE SCALE GENOMIC DNA]</scope>
</reference>
<comment type="caution">
    <text evidence="1">The sequence shown here is derived from an EMBL/GenBank/DDBJ whole genome shotgun (WGS) entry which is preliminary data.</text>
</comment>
<accession>A0ABC8T1L1</accession>
<feature type="non-terminal residue" evidence="1">
    <location>
        <position position="87"/>
    </location>
</feature>
<protein>
    <recommendedName>
        <fullName evidence="3">Prohibitin</fullName>
    </recommendedName>
</protein>
<name>A0ABC8T1L1_9AQUA</name>
<sequence length="87" mass="9003">SILQAAVLPKLQLKRVAMAPANAQKLGKMNFKNVRIPNVPGGGAASALIKFGAIAGLGIYGAANSLYNVDGGNRAIVFNRIIGVKDK</sequence>
<dbReference type="Proteomes" id="UP001642360">
    <property type="component" value="Unassembled WGS sequence"/>
</dbReference>
<dbReference type="AlphaFoldDB" id="A0ABC8T1L1"/>
<feature type="non-terminal residue" evidence="1">
    <location>
        <position position="1"/>
    </location>
</feature>
<proteinExistence type="predicted"/>
<evidence type="ECO:0000313" key="1">
    <source>
        <dbReference type="EMBL" id="CAK9160872.1"/>
    </source>
</evidence>